<proteinExistence type="predicted"/>
<reference evidence="3 4" key="1">
    <citation type="journal article" date="2023" name="G3 (Bethesda)">
        <title>A high-quality reference genome for the fission yeast Schizosaccharomyces osmophilus.</title>
        <authorList>
            <person name="Jia G.S."/>
            <person name="Zhang W.C."/>
            <person name="Liang Y."/>
            <person name="Liu X.H."/>
            <person name="Rhind N."/>
            <person name="Pidoux A."/>
            <person name="Brysch-Herzberg M."/>
            <person name="Du L.L."/>
        </authorList>
    </citation>
    <scope>NUCLEOTIDE SEQUENCE [LARGE SCALE GENOMIC DNA]</scope>
    <source>
        <strain evidence="3 4">CBS 15793</strain>
    </source>
</reference>
<keyword evidence="2" id="KW-0812">Transmembrane</keyword>
<gene>
    <name evidence="3" type="ORF">SOMG_02689</name>
</gene>
<dbReference type="EMBL" id="CP115612">
    <property type="protein sequence ID" value="WBW73384.1"/>
    <property type="molecule type" value="Genomic_DNA"/>
</dbReference>
<evidence type="ECO:0000256" key="1">
    <source>
        <dbReference type="SAM" id="MobiDB-lite"/>
    </source>
</evidence>
<evidence type="ECO:0000256" key="2">
    <source>
        <dbReference type="SAM" id="Phobius"/>
    </source>
</evidence>
<keyword evidence="2" id="KW-1133">Transmembrane helix</keyword>
<feature type="region of interest" description="Disordered" evidence="1">
    <location>
        <begin position="102"/>
        <end position="140"/>
    </location>
</feature>
<keyword evidence="2" id="KW-0472">Membrane</keyword>
<accession>A0AAF0AWZ5</accession>
<dbReference type="GeneID" id="80876169"/>
<keyword evidence="4" id="KW-1185">Reference proteome</keyword>
<sequence>MSILGIVAVSIICAIAFLFVSYGTLRLINAARRRSAMNKGDSSSTRSWKFLKNPFARSGKFEALDADDMWDSRVEETELSTIPSAANYFENVTERSPFVTADLNSQRDSSPASHGKHLENEAFASPFHPENSPFSQNKAT</sequence>
<protein>
    <submittedName>
        <fullName evidence="3">Schizosaccharomyces specific protein</fullName>
    </submittedName>
</protein>
<feature type="compositionally biased region" description="Polar residues" evidence="1">
    <location>
        <begin position="102"/>
        <end position="112"/>
    </location>
</feature>
<name>A0AAF0AWZ5_9SCHI</name>
<evidence type="ECO:0000313" key="4">
    <source>
        <dbReference type="Proteomes" id="UP001212411"/>
    </source>
</evidence>
<dbReference type="KEGG" id="som:SOMG_02689"/>
<dbReference type="RefSeq" id="XP_056037627.1">
    <property type="nucleotide sequence ID" value="XM_056181480.1"/>
</dbReference>
<feature type="transmembrane region" description="Helical" evidence="2">
    <location>
        <begin position="6"/>
        <end position="28"/>
    </location>
</feature>
<dbReference type="AlphaFoldDB" id="A0AAF0AWZ5"/>
<organism evidence="3 4">
    <name type="scientific">Schizosaccharomyces osmophilus</name>
    <dbReference type="NCBI Taxonomy" id="2545709"/>
    <lineage>
        <taxon>Eukaryota</taxon>
        <taxon>Fungi</taxon>
        <taxon>Dikarya</taxon>
        <taxon>Ascomycota</taxon>
        <taxon>Taphrinomycotina</taxon>
        <taxon>Schizosaccharomycetes</taxon>
        <taxon>Schizosaccharomycetales</taxon>
        <taxon>Schizosaccharomycetaceae</taxon>
        <taxon>Schizosaccharomyces</taxon>
    </lineage>
</organism>
<evidence type="ECO:0000313" key="3">
    <source>
        <dbReference type="EMBL" id="WBW73384.1"/>
    </source>
</evidence>
<dbReference type="Proteomes" id="UP001212411">
    <property type="component" value="Chromosome 2"/>
</dbReference>